<feature type="transmembrane region" description="Helical" evidence="8">
    <location>
        <begin position="132"/>
        <end position="153"/>
    </location>
</feature>
<evidence type="ECO:0000256" key="5">
    <source>
        <dbReference type="ARBA" id="ARBA00023065"/>
    </source>
</evidence>
<accession>A0A650EN84</accession>
<dbReference type="Pfam" id="PF02659">
    <property type="entry name" value="Mntp"/>
    <property type="match status" value="1"/>
</dbReference>
<comment type="similarity">
    <text evidence="8">Belongs to the MntP (TC 9.B.29) family.</text>
</comment>
<dbReference type="PANTHER" id="PTHR35529:SF1">
    <property type="entry name" value="MANGANESE EFFLUX PUMP MNTP-RELATED"/>
    <property type="match status" value="1"/>
</dbReference>
<proteinExistence type="inferred from homology"/>
<evidence type="ECO:0000256" key="7">
    <source>
        <dbReference type="ARBA" id="ARBA00023211"/>
    </source>
</evidence>
<dbReference type="GO" id="GO:0005886">
    <property type="term" value="C:plasma membrane"/>
    <property type="evidence" value="ECO:0007669"/>
    <property type="project" value="UniProtKB-SubCell"/>
</dbReference>
<protein>
    <recommendedName>
        <fullName evidence="8">Putative manganese efflux pump MntP</fullName>
    </recommendedName>
</protein>
<dbReference type="PANTHER" id="PTHR35529">
    <property type="entry name" value="MANGANESE EFFLUX PUMP MNTP-RELATED"/>
    <property type="match status" value="1"/>
</dbReference>
<reference evidence="9" key="1">
    <citation type="journal article" date="2020" name="J. ISSAAS">
        <title>Lactobacilli and other gastrointestinal microbiota of Peromyscus leucopus, reservoir host for agents of Lyme disease and other zoonoses in North America.</title>
        <authorList>
            <person name="Milovic A."/>
            <person name="Bassam K."/>
            <person name="Shao H."/>
            <person name="Chatzistamou I."/>
            <person name="Tufts D.M."/>
            <person name="Diuk-Wasser M."/>
            <person name="Barbour A.G."/>
        </authorList>
    </citation>
    <scope>NUCLEOTIDE SEQUENCE</scope>
    <source>
        <strain evidence="9">LL40</strain>
    </source>
</reference>
<sequence>MDITLLLIALGLAMDAFSVSVTNGLCGKNIGIKQALLIGVFFGGAQAIMPTVGYYAGNIFAGYIESVDHWIAFFLLGIIGLKMILEARDKMKAPQKCDEKSLTVKMLFFQAIATSIDALAVGISFAALKINIAAAAAEIGLVTFLLSVIGVFIGKKAGGLFKEKAEIIGGVILILIGIKILAEHLFVG</sequence>
<keyword evidence="6 8" id="KW-0472">Membrane</keyword>
<comment type="function">
    <text evidence="8">Probably functions as a manganese efflux pump.</text>
</comment>
<organism evidence="9">
    <name type="scientific">uncultured Bacillota bacterium</name>
    <dbReference type="NCBI Taxonomy" id="344338"/>
    <lineage>
        <taxon>Bacteria</taxon>
        <taxon>Bacillati</taxon>
        <taxon>Bacillota</taxon>
        <taxon>environmental samples</taxon>
    </lineage>
</organism>
<feature type="transmembrane region" description="Helical" evidence="8">
    <location>
        <begin position="165"/>
        <end position="182"/>
    </location>
</feature>
<keyword evidence="2 8" id="KW-1003">Cell membrane</keyword>
<keyword evidence="1 8" id="KW-0813">Transport</keyword>
<dbReference type="EMBL" id="MN577573">
    <property type="protein sequence ID" value="QGT51220.1"/>
    <property type="molecule type" value="Genomic_DNA"/>
</dbReference>
<dbReference type="HAMAP" id="MF_01521">
    <property type="entry name" value="MntP_pump"/>
    <property type="match status" value="1"/>
</dbReference>
<feature type="transmembrane region" description="Helical" evidence="8">
    <location>
        <begin position="35"/>
        <end position="57"/>
    </location>
</feature>
<dbReference type="AlphaFoldDB" id="A0A650EN84"/>
<evidence type="ECO:0000256" key="4">
    <source>
        <dbReference type="ARBA" id="ARBA00022989"/>
    </source>
</evidence>
<dbReference type="InterPro" id="IPR022929">
    <property type="entry name" value="Put_MntP"/>
</dbReference>
<dbReference type="GO" id="GO:0005384">
    <property type="term" value="F:manganese ion transmembrane transporter activity"/>
    <property type="evidence" value="ECO:0007669"/>
    <property type="project" value="UniProtKB-UniRule"/>
</dbReference>
<name>A0A650EN84_9FIRM</name>
<evidence type="ECO:0000313" key="9">
    <source>
        <dbReference type="EMBL" id="QGT51220.1"/>
    </source>
</evidence>
<feature type="transmembrane region" description="Helical" evidence="8">
    <location>
        <begin position="69"/>
        <end position="85"/>
    </location>
</feature>
<keyword evidence="5 8" id="KW-0406">Ion transport</keyword>
<evidence type="ECO:0000256" key="8">
    <source>
        <dbReference type="HAMAP-Rule" id="MF_01521"/>
    </source>
</evidence>
<evidence type="ECO:0000256" key="2">
    <source>
        <dbReference type="ARBA" id="ARBA00022475"/>
    </source>
</evidence>
<evidence type="ECO:0000256" key="3">
    <source>
        <dbReference type="ARBA" id="ARBA00022692"/>
    </source>
</evidence>
<keyword evidence="3 8" id="KW-0812">Transmembrane</keyword>
<evidence type="ECO:0000256" key="6">
    <source>
        <dbReference type="ARBA" id="ARBA00023136"/>
    </source>
</evidence>
<comment type="subcellular location">
    <subcellularLocation>
        <location evidence="8">Cell membrane</location>
        <topology evidence="8">Multi-pass membrane protein</topology>
    </subcellularLocation>
</comment>
<keyword evidence="7 8" id="KW-0464">Manganese</keyword>
<feature type="transmembrane region" description="Helical" evidence="8">
    <location>
        <begin position="6"/>
        <end position="26"/>
    </location>
</feature>
<feature type="transmembrane region" description="Helical" evidence="8">
    <location>
        <begin position="106"/>
        <end position="126"/>
    </location>
</feature>
<dbReference type="InterPro" id="IPR003810">
    <property type="entry name" value="Mntp/YtaF"/>
</dbReference>
<gene>
    <name evidence="8 9" type="primary">mntP</name>
    <name evidence="9" type="ORF">Firmicute1046_2960</name>
</gene>
<evidence type="ECO:0000256" key="1">
    <source>
        <dbReference type="ARBA" id="ARBA00022448"/>
    </source>
</evidence>
<keyword evidence="4 8" id="KW-1133">Transmembrane helix</keyword>